<keyword evidence="6" id="KW-0472">Membrane</keyword>
<feature type="domain" description="Gram-positive cocci surface proteins LPxTG" evidence="8">
    <location>
        <begin position="255"/>
        <end position="296"/>
    </location>
</feature>
<dbReference type="EMBL" id="SHKY01000001">
    <property type="protein sequence ID" value="RZU49802.1"/>
    <property type="molecule type" value="Genomic_DNA"/>
</dbReference>
<comment type="caution">
    <text evidence="9">The sequence shown here is derived from an EMBL/GenBank/DDBJ whole genome shotgun (WGS) entry which is preliminary data.</text>
</comment>
<dbReference type="NCBIfam" id="TIGR01167">
    <property type="entry name" value="LPXTG_anchor"/>
    <property type="match status" value="1"/>
</dbReference>
<reference evidence="9 10" key="1">
    <citation type="submission" date="2019-02" db="EMBL/GenBank/DDBJ databases">
        <title>Sequencing the genomes of 1000 actinobacteria strains.</title>
        <authorList>
            <person name="Klenk H.-P."/>
        </authorList>
    </citation>
    <scope>NUCLEOTIDE SEQUENCE [LARGE SCALE GENOMIC DNA]</scope>
    <source>
        <strain evidence="9 10">DSM 45162</strain>
    </source>
</reference>
<evidence type="ECO:0000256" key="3">
    <source>
        <dbReference type="ARBA" id="ARBA00022729"/>
    </source>
</evidence>
<keyword evidence="2" id="KW-0964">Secreted</keyword>
<feature type="chain" id="PRO_5020990200" evidence="7">
    <location>
        <begin position="30"/>
        <end position="299"/>
    </location>
</feature>
<evidence type="ECO:0000256" key="2">
    <source>
        <dbReference type="ARBA" id="ARBA00022525"/>
    </source>
</evidence>
<evidence type="ECO:0000256" key="1">
    <source>
        <dbReference type="ARBA" id="ARBA00022512"/>
    </source>
</evidence>
<dbReference type="Proteomes" id="UP000292564">
    <property type="component" value="Unassembled WGS sequence"/>
</dbReference>
<proteinExistence type="predicted"/>
<evidence type="ECO:0000256" key="4">
    <source>
        <dbReference type="ARBA" id="ARBA00023088"/>
    </source>
</evidence>
<keyword evidence="6" id="KW-1133">Transmembrane helix</keyword>
<evidence type="ECO:0000313" key="9">
    <source>
        <dbReference type="EMBL" id="RZU49802.1"/>
    </source>
</evidence>
<dbReference type="Pfam" id="PF00746">
    <property type="entry name" value="Gram_pos_anchor"/>
    <property type="match status" value="1"/>
</dbReference>
<keyword evidence="6" id="KW-0812">Transmembrane</keyword>
<feature type="signal peptide" evidence="7">
    <location>
        <begin position="1"/>
        <end position="29"/>
    </location>
</feature>
<feature type="region of interest" description="Disordered" evidence="5">
    <location>
        <begin position="123"/>
        <end position="176"/>
    </location>
</feature>
<sequence length="299" mass="31021">MKLFKSPLRRSTAALAGTFLGLAGVVVFAAPASAHHPVVAGTPSCVKEDGTWTVEWTVTNSEKDLQGDITSVTAGPEGSTFTGIKVQDVLPKNGEGELKGTQTLPASAESATLTIGAHWKRGYTDRNADNSGTVRKSQEKCAPTDKPSTPPTKPSTPPTKPSKPAEPNEPTPIVEADCTTVSIGFDNPKDGMEFTLHLKTSKGEKRDVTIKPGDRKVEKFSATPGFQIKLSVSAKGYGTSPVETITYQLPEGCDSNGGGGGLPVTGAAAGSIAGGAAALLAIGGVLFFLARRRKVKFTA</sequence>
<accession>A0A4Q7ZG89</accession>
<feature type="transmembrane region" description="Helical" evidence="6">
    <location>
        <begin position="272"/>
        <end position="290"/>
    </location>
</feature>
<dbReference type="InterPro" id="IPR019931">
    <property type="entry name" value="LPXTG_anchor"/>
</dbReference>
<organism evidence="9 10">
    <name type="scientific">Krasilnikovia cinnamomea</name>
    <dbReference type="NCBI Taxonomy" id="349313"/>
    <lineage>
        <taxon>Bacteria</taxon>
        <taxon>Bacillati</taxon>
        <taxon>Actinomycetota</taxon>
        <taxon>Actinomycetes</taxon>
        <taxon>Micromonosporales</taxon>
        <taxon>Micromonosporaceae</taxon>
        <taxon>Krasilnikovia</taxon>
    </lineage>
</organism>
<keyword evidence="10" id="KW-1185">Reference proteome</keyword>
<evidence type="ECO:0000259" key="8">
    <source>
        <dbReference type="Pfam" id="PF00746"/>
    </source>
</evidence>
<evidence type="ECO:0000256" key="5">
    <source>
        <dbReference type="SAM" id="MobiDB-lite"/>
    </source>
</evidence>
<dbReference type="RefSeq" id="WP_130508819.1">
    <property type="nucleotide sequence ID" value="NZ_SHKY01000001.1"/>
</dbReference>
<name>A0A4Q7ZG89_9ACTN</name>
<evidence type="ECO:0000256" key="7">
    <source>
        <dbReference type="SAM" id="SignalP"/>
    </source>
</evidence>
<evidence type="ECO:0000313" key="10">
    <source>
        <dbReference type="Proteomes" id="UP000292564"/>
    </source>
</evidence>
<gene>
    <name evidence="9" type="ORF">EV385_1557</name>
</gene>
<protein>
    <submittedName>
        <fullName evidence="9">LPXTG-motif cell wall-anchored protein</fullName>
    </submittedName>
</protein>
<keyword evidence="4" id="KW-0572">Peptidoglycan-anchor</keyword>
<feature type="compositionally biased region" description="Pro residues" evidence="5">
    <location>
        <begin position="148"/>
        <end position="161"/>
    </location>
</feature>
<keyword evidence="3 7" id="KW-0732">Signal</keyword>
<evidence type="ECO:0000256" key="6">
    <source>
        <dbReference type="SAM" id="Phobius"/>
    </source>
</evidence>
<dbReference type="OrthoDB" id="3297463at2"/>
<dbReference type="AlphaFoldDB" id="A0A4Q7ZG89"/>
<keyword evidence="1" id="KW-0134">Cell wall</keyword>